<protein>
    <submittedName>
        <fullName evidence="2">Uncharacterized protein</fullName>
    </submittedName>
</protein>
<dbReference type="EMBL" id="CCKQ01011580">
    <property type="protein sequence ID" value="CDW83156.1"/>
    <property type="molecule type" value="Genomic_DNA"/>
</dbReference>
<sequence>MRRLEQTQLEQNQYQNQDQNSEIILGDSPPDYQDEEVQIIKCPPTKSLVLCKNLSMKQYRTLLRPFRQVMQFNPYQNFHIYNIGKRLRNALKKKNKNDPYAVVCRNLMNEIGIQKKSHGISKQIRVIQPISNHNLERYMKKIQVMKKLRALMSIDIGIIERNAQVDNSLAQIQHRIFQPTQPQAIGGQTGNQRKGRKPDSSKQIQSDKSNPGAPQITNITVSKRGHAIIQPVINTSLFTNSNQVELDNQAVQEGFKHIKELMNKNNLNNINQQKPISSVPISQIRIQAPKKPDLNKARLKPGPKPKHGGTLNMSQSVHKIKRPRGRPPQSTPGHAIGHTSSVNDLFKNAIQNKVANDVNNIRQEQSGVKRSNNVCIWRDKLNIKYDMDIKTMIINLQNFFSKMNSLSVDTSNPRVILSESEQAQLKYNVDKSLKWLVEKILNAKMQPIAITVNSQGQNNQDIIEAFQDKRYMSNIFNIIDKQLPLYLTPKFLQYFDFNVAQDRNYLKQRVKFMSAQLGFQAVTCSNKPKANFQFVPFKCLVGNSQWVAQRDKKLGSNYKSPEGLDFNVGICQFYAEYCRELDARGQPISPYKLVRFECTHSHPLTLEYERILLE</sequence>
<organism evidence="2 3">
    <name type="scientific">Stylonychia lemnae</name>
    <name type="common">Ciliate</name>
    <dbReference type="NCBI Taxonomy" id="5949"/>
    <lineage>
        <taxon>Eukaryota</taxon>
        <taxon>Sar</taxon>
        <taxon>Alveolata</taxon>
        <taxon>Ciliophora</taxon>
        <taxon>Intramacronucleata</taxon>
        <taxon>Spirotrichea</taxon>
        <taxon>Stichotrichia</taxon>
        <taxon>Sporadotrichida</taxon>
        <taxon>Oxytrichidae</taxon>
        <taxon>Stylonychinae</taxon>
        <taxon>Stylonychia</taxon>
    </lineage>
</organism>
<dbReference type="Proteomes" id="UP000039865">
    <property type="component" value="Unassembled WGS sequence"/>
</dbReference>
<gene>
    <name evidence="2" type="primary">Contig6641.g7103</name>
    <name evidence="2" type="ORF">STYLEM_12196</name>
</gene>
<feature type="region of interest" description="Disordered" evidence="1">
    <location>
        <begin position="1"/>
        <end position="28"/>
    </location>
</feature>
<dbReference type="AlphaFoldDB" id="A0A078AMK3"/>
<evidence type="ECO:0000256" key="1">
    <source>
        <dbReference type="SAM" id="MobiDB-lite"/>
    </source>
</evidence>
<reference evidence="2 3" key="1">
    <citation type="submission" date="2014-06" db="EMBL/GenBank/DDBJ databases">
        <authorList>
            <person name="Swart Estienne"/>
        </authorList>
    </citation>
    <scope>NUCLEOTIDE SEQUENCE [LARGE SCALE GENOMIC DNA]</scope>
    <source>
        <strain evidence="2 3">130c</strain>
    </source>
</reference>
<dbReference type="InParanoid" id="A0A078AMK3"/>
<feature type="region of interest" description="Disordered" evidence="1">
    <location>
        <begin position="177"/>
        <end position="219"/>
    </location>
</feature>
<feature type="region of interest" description="Disordered" evidence="1">
    <location>
        <begin position="278"/>
        <end position="340"/>
    </location>
</feature>
<evidence type="ECO:0000313" key="2">
    <source>
        <dbReference type="EMBL" id="CDW83156.1"/>
    </source>
</evidence>
<feature type="compositionally biased region" description="Basic residues" evidence="1">
    <location>
        <begin position="297"/>
        <end position="307"/>
    </location>
</feature>
<feature type="compositionally biased region" description="Low complexity" evidence="1">
    <location>
        <begin position="1"/>
        <end position="22"/>
    </location>
</feature>
<keyword evidence="3" id="KW-1185">Reference proteome</keyword>
<name>A0A078AMK3_STYLE</name>
<proteinExistence type="predicted"/>
<accession>A0A078AMK3</accession>
<evidence type="ECO:0000313" key="3">
    <source>
        <dbReference type="Proteomes" id="UP000039865"/>
    </source>
</evidence>